<dbReference type="InterPro" id="IPR006457">
    <property type="entry name" value="S_layer-rel_Mac"/>
</dbReference>
<evidence type="ECO:0000313" key="2">
    <source>
        <dbReference type="EMBL" id="QNO49948.1"/>
    </source>
</evidence>
<proteinExistence type="predicted"/>
<dbReference type="AlphaFoldDB" id="A0A7G9YPL4"/>
<reference evidence="2" key="1">
    <citation type="submission" date="2020-06" db="EMBL/GenBank/DDBJ databases">
        <title>Unique genomic features of the anaerobic methanotrophic archaea.</title>
        <authorList>
            <person name="Chadwick G.L."/>
            <person name="Skennerton C.T."/>
            <person name="Laso-Perez R."/>
            <person name="Leu A.O."/>
            <person name="Speth D.R."/>
            <person name="Yu H."/>
            <person name="Morgan-Lang C."/>
            <person name="Hatzenpichler R."/>
            <person name="Goudeau D."/>
            <person name="Malmstrom R."/>
            <person name="Brazelton W.J."/>
            <person name="Woyke T."/>
            <person name="Hallam S.J."/>
            <person name="Tyson G.W."/>
            <person name="Wegener G."/>
            <person name="Boetius A."/>
            <person name="Orphan V."/>
        </authorList>
    </citation>
    <scope>NUCLEOTIDE SEQUENCE</scope>
</reference>
<feature type="domain" description="S-layer family duplication" evidence="1">
    <location>
        <begin position="36"/>
        <end position="146"/>
    </location>
</feature>
<protein>
    <submittedName>
        <fullName evidence="2">Major S-layer protein</fullName>
    </submittedName>
</protein>
<dbReference type="EMBL" id="MT631400">
    <property type="protein sequence ID" value="QNO49948.1"/>
    <property type="molecule type" value="Genomic_DNA"/>
</dbReference>
<gene>
    <name evidence="2" type="ORF">FNHNGOKL_00016</name>
</gene>
<dbReference type="Pfam" id="PF07752">
    <property type="entry name" value="S-layer"/>
    <property type="match status" value="1"/>
</dbReference>
<organism evidence="2">
    <name type="scientific">Candidatus Methanogaster sp. ANME-2c ERB4</name>
    <dbReference type="NCBI Taxonomy" id="2759911"/>
    <lineage>
        <taxon>Archaea</taxon>
        <taxon>Methanobacteriati</taxon>
        <taxon>Methanobacteriota</taxon>
        <taxon>Stenosarchaea group</taxon>
        <taxon>Methanomicrobia</taxon>
        <taxon>Methanosarcinales</taxon>
        <taxon>ANME-2 cluster</taxon>
        <taxon>Candidatus Methanogasteraceae</taxon>
        <taxon>Candidatus Methanogaster</taxon>
    </lineage>
</organism>
<sequence length="155" mass="17084">MTIGIILVLSIAALYAGIASAKPIEIRGTPESVAAGSDMNLDGFNFPVFQYSIKGNTTAEFLDLHFTSDGTIEEDDAVYRTKTYKGSMQFIKFMGGKYRSLDLDKADLLSKALICFDEYDAPVEGDTKKILATGETWELKEGYSLVPRHPVHMLC</sequence>
<name>A0A7G9YPL4_9EURY</name>
<evidence type="ECO:0000259" key="1">
    <source>
        <dbReference type="Pfam" id="PF07752"/>
    </source>
</evidence>
<dbReference type="Gene3D" id="2.60.40.4190">
    <property type="match status" value="1"/>
</dbReference>
<accession>A0A7G9YPL4</accession>